<dbReference type="GO" id="GO:0003677">
    <property type="term" value="F:DNA binding"/>
    <property type="evidence" value="ECO:0007669"/>
    <property type="project" value="UniProtKB-KW"/>
</dbReference>
<evidence type="ECO:0000313" key="6">
    <source>
        <dbReference type="EMBL" id="GFP87190.1"/>
    </source>
</evidence>
<comment type="caution">
    <text evidence="6">The sequence shown here is derived from an EMBL/GenBank/DDBJ whole genome shotgun (WGS) entry which is preliminary data.</text>
</comment>
<evidence type="ECO:0000313" key="7">
    <source>
        <dbReference type="Proteomes" id="UP000653305"/>
    </source>
</evidence>
<dbReference type="CDD" id="cd16100">
    <property type="entry name" value="ARID"/>
    <property type="match status" value="1"/>
</dbReference>
<dbReference type="InterPro" id="IPR045147">
    <property type="entry name" value="ARI3A/B/C"/>
</dbReference>
<dbReference type="PANTHER" id="PTHR15348">
    <property type="entry name" value="AT-RICH INTERACTIVE DOMAIN-CONTAINING PROTEIN ARID DOMAIN- CONTAINING PROTEIN DEAD RINGER PROTEIN B-CELL REGULATOR OF IGH TRANSCRIPTION BRIGHT"/>
    <property type="match status" value="1"/>
</dbReference>
<organism evidence="6 7">
    <name type="scientific">Phtheirospermum japonicum</name>
    <dbReference type="NCBI Taxonomy" id="374723"/>
    <lineage>
        <taxon>Eukaryota</taxon>
        <taxon>Viridiplantae</taxon>
        <taxon>Streptophyta</taxon>
        <taxon>Embryophyta</taxon>
        <taxon>Tracheophyta</taxon>
        <taxon>Spermatophyta</taxon>
        <taxon>Magnoliopsida</taxon>
        <taxon>eudicotyledons</taxon>
        <taxon>Gunneridae</taxon>
        <taxon>Pentapetalae</taxon>
        <taxon>asterids</taxon>
        <taxon>lamiids</taxon>
        <taxon>Lamiales</taxon>
        <taxon>Orobanchaceae</taxon>
        <taxon>Orobanchaceae incertae sedis</taxon>
        <taxon>Phtheirospermum</taxon>
    </lineage>
</organism>
<name>A0A830BHX5_9LAMI</name>
<dbReference type="Pfam" id="PF01388">
    <property type="entry name" value="ARID"/>
    <property type="match status" value="1"/>
</dbReference>
<dbReference type="SMART" id="SM00501">
    <property type="entry name" value="BRIGHT"/>
    <property type="match status" value="1"/>
</dbReference>
<keyword evidence="7" id="KW-1185">Reference proteome</keyword>
<reference evidence="6" key="1">
    <citation type="submission" date="2020-07" db="EMBL/GenBank/DDBJ databases">
        <title>Ethylene signaling mediates host invasion by parasitic plants.</title>
        <authorList>
            <person name="Yoshida S."/>
        </authorList>
    </citation>
    <scope>NUCLEOTIDE SEQUENCE</scope>
    <source>
        <strain evidence="6">Okayama</strain>
    </source>
</reference>
<dbReference type="SUPFAM" id="SSF46774">
    <property type="entry name" value="ARID-like"/>
    <property type="match status" value="1"/>
</dbReference>
<accession>A0A830BHX5</accession>
<dbReference type="PROSITE" id="PS51011">
    <property type="entry name" value="ARID"/>
    <property type="match status" value="1"/>
</dbReference>
<dbReference type="EMBL" id="BMAC01000138">
    <property type="protein sequence ID" value="GFP87190.1"/>
    <property type="molecule type" value="Genomic_DNA"/>
</dbReference>
<dbReference type="GO" id="GO:0006357">
    <property type="term" value="P:regulation of transcription by RNA polymerase II"/>
    <property type="evidence" value="ECO:0007669"/>
    <property type="project" value="InterPro"/>
</dbReference>
<feature type="domain" description="ARID" evidence="5">
    <location>
        <begin position="9"/>
        <end position="83"/>
    </location>
</feature>
<evidence type="ECO:0000256" key="2">
    <source>
        <dbReference type="ARBA" id="ARBA00023125"/>
    </source>
</evidence>
<evidence type="ECO:0000256" key="4">
    <source>
        <dbReference type="ARBA" id="ARBA00023242"/>
    </source>
</evidence>
<dbReference type="AlphaFoldDB" id="A0A830BHX5"/>
<keyword evidence="2" id="KW-0238">DNA-binding</keyword>
<dbReference type="OrthoDB" id="338531at2759"/>
<keyword evidence="3" id="KW-0804">Transcription</keyword>
<dbReference type="PANTHER" id="PTHR15348:SF17">
    <property type="entry name" value="AT-RICH INTERACTIVE DOMAIN-CONTAINING PROTEIN 5"/>
    <property type="match status" value="1"/>
</dbReference>
<dbReference type="Proteomes" id="UP000653305">
    <property type="component" value="Unassembled WGS sequence"/>
</dbReference>
<protein>
    <submittedName>
        <fullName evidence="6">AT-rich interactive domain-containing protein 3</fullName>
    </submittedName>
</protein>
<dbReference type="GO" id="GO:0005634">
    <property type="term" value="C:nucleus"/>
    <property type="evidence" value="ECO:0007669"/>
    <property type="project" value="TreeGrafter"/>
</dbReference>
<proteinExistence type="predicted"/>
<keyword evidence="4" id="KW-0539">Nucleus</keyword>
<evidence type="ECO:0000259" key="5">
    <source>
        <dbReference type="PROSITE" id="PS51011"/>
    </source>
</evidence>
<dbReference type="Gene3D" id="1.10.150.60">
    <property type="entry name" value="ARID DNA-binding domain"/>
    <property type="match status" value="1"/>
</dbReference>
<evidence type="ECO:0000256" key="3">
    <source>
        <dbReference type="ARBA" id="ARBA00023163"/>
    </source>
</evidence>
<dbReference type="InterPro" id="IPR001606">
    <property type="entry name" value="ARID_dom"/>
</dbReference>
<gene>
    <name evidence="6" type="ORF">PHJA_000862700</name>
</gene>
<keyword evidence="1" id="KW-0805">Transcription regulation</keyword>
<evidence type="ECO:0000256" key="1">
    <source>
        <dbReference type="ARBA" id="ARBA00023015"/>
    </source>
</evidence>
<sequence>MGESDDGTLEEQIAFMKELESFHREKALDFKPPKFYQQPLNCLKLWRAVIRLGGYDTVCCPDVPYRVLLLCTLYSLLILGLKD</sequence>
<dbReference type="InterPro" id="IPR036431">
    <property type="entry name" value="ARID_dom_sf"/>
</dbReference>